<accession>A0A934W919</accession>
<protein>
    <submittedName>
        <fullName evidence="1">Aminoacyl-tRNA synthetase</fullName>
    </submittedName>
</protein>
<name>A0A934W919_9BURK</name>
<proteinExistence type="predicted"/>
<dbReference type="Proteomes" id="UP000622890">
    <property type="component" value="Unassembled WGS sequence"/>
</dbReference>
<organism evidence="1 2">
    <name type="scientific">Noviherbaspirillum pedocola</name>
    <dbReference type="NCBI Taxonomy" id="2801341"/>
    <lineage>
        <taxon>Bacteria</taxon>
        <taxon>Pseudomonadati</taxon>
        <taxon>Pseudomonadota</taxon>
        <taxon>Betaproteobacteria</taxon>
        <taxon>Burkholderiales</taxon>
        <taxon>Oxalobacteraceae</taxon>
        <taxon>Noviherbaspirillum</taxon>
    </lineage>
</organism>
<evidence type="ECO:0000313" key="1">
    <source>
        <dbReference type="EMBL" id="MBK4737503.1"/>
    </source>
</evidence>
<sequence>MRMSDQEYFRSCVARERHLAHLLGHNVEEFYEDAGTLWDGTTAMPKWTRDWAACAPLIVQHEIPIRFDREPGAAHAHCVHAGPVSVHVCDHPDLQHALMYAVVKAVIFYLEHPKAPH</sequence>
<dbReference type="RefSeq" id="WP_200595839.1">
    <property type="nucleotide sequence ID" value="NZ_JAEPBG010000012.1"/>
</dbReference>
<gene>
    <name evidence="1" type="ORF">JJB74_23030</name>
</gene>
<reference evidence="1" key="1">
    <citation type="submission" date="2021-01" db="EMBL/GenBank/DDBJ databases">
        <title>Genome sequence of strain Noviherbaspirillum sp. DKR-6.</title>
        <authorList>
            <person name="Chaudhary D.K."/>
        </authorList>
    </citation>
    <scope>NUCLEOTIDE SEQUENCE</scope>
    <source>
        <strain evidence="1">DKR-6</strain>
    </source>
</reference>
<dbReference type="AlphaFoldDB" id="A0A934W919"/>
<comment type="caution">
    <text evidence="1">The sequence shown here is derived from an EMBL/GenBank/DDBJ whole genome shotgun (WGS) entry which is preliminary data.</text>
</comment>
<dbReference type="EMBL" id="JAEPBG010000012">
    <property type="protein sequence ID" value="MBK4737503.1"/>
    <property type="molecule type" value="Genomic_DNA"/>
</dbReference>
<keyword evidence="2" id="KW-1185">Reference proteome</keyword>
<evidence type="ECO:0000313" key="2">
    <source>
        <dbReference type="Proteomes" id="UP000622890"/>
    </source>
</evidence>